<feature type="domain" description="Vacuolar protein sorting-associated protein 13 VPS13 adaptor binding" evidence="2">
    <location>
        <begin position="1984"/>
        <end position="2416"/>
    </location>
</feature>
<dbReference type="Pfam" id="PF25036">
    <property type="entry name" value="VPS13_VAB"/>
    <property type="match status" value="1"/>
</dbReference>
<feature type="region of interest" description="Disordered" evidence="1">
    <location>
        <begin position="1252"/>
        <end position="1277"/>
    </location>
</feature>
<sequence>MFITDFIKRKLATLLQPWLQYAPEIQLNLGFLRSHVIVEKLSFDTSALNELLEGSSSSFYFADVTIDQLILRIDNWNAPAFNWEVRGCHVTISSRVVEVSGSRREASEVLLEEKKKIWCEIDPEGSALYDIMEKLANIAPSRSQKNSLPKLILDYCSLQISNFNLRLHTSTSNDPVECLWEIKEFNVDSRIVKTQSFLRGYISSCFVYSKESYFDIDIRGSNTRLKIHDRIIPVCYFTDIFCSLNLNDLQLVDLGCSIGELVFSFSPMDVSTILSIVKELSRESSSIRSGKQLWKETATRIRSMRRWSMWKLVSVVCLWLRYVHAWENLFTLVGYPMDIMIKRSSVKMSKNAMYSKSYRCQWEVISEIQKELPAPGIALARRVALCRTLKHVVPSKEELPVSKYLGYFHIIFQIFGFIWRAFCNLFSKKRIEVLPTDSCPNVCYKLNLRKMLINISPDNAMPSAGKRTVLDRRVSQLDLLSFCLISEAFTLLYNENICERHLTFACGSVKVISSSATGTSTNNSDYSVKGRKKPEVQGSKTILWSKPAIYTEMVSLPLLETLLDQMWLDWKTSSAKFERITDGQLKDAYILCEIKHCLTDQGYSSLSYFFSKCCLAVGQLDLFLEYSSTLSLMVLLRMIQNAFSSDSKYQSPNAHTSDQKVLDYHSSIAKMEKALDKILPERIIQVGVYIMGPQIHVSPRKDSWNNRTANLQEADHINLSFDCKNIELLVSPSLEATTTRFNAAPECMHIKELQIADLAKSDNGSYESHGQIMLYASLKIHGISAYLDDSPELQQSQIITLKPITIQLSTIRKSTWSLGESVSAFSAVLHGNAMGLSAQIYVDELSVLVEVVNGLFFALSRALKNINSSSSVKYNHSINQEVLHVGSEDEMPVATNTGTSLAILRSLYFLECTSKIQSVDIVVHKSRKVNAMENQVTVSESFINRNLSVHFLPDNGIQISVKQTHMTFSYKKKEGRMEGVADVLGLRAVIFRYANDVMNRQQSQDVCELSVSNCTFSLSLANLPSELSSSYSTAGSYTSGTNTLHTVDDSNLTNNSQEVISQPPDGGENINFTQPPLAPVSNTCLQARIFSTEIYLVGCPLKDVIVEKHQSSKLEISLSFKGGSQTSISCHCQGGAIFLETISAVTLSQCGNSYTRRIRHLLHGAPSYQENLPAASNANITMWAVPDDVTVDFSQFYLALMAKDDSGRLQELVFSADMHLDLTIINTRKKLSFGIPQLSILSRVLQESTEHEDSEVQIPLMSSSTSRDPSSHLLPKDTQAALEQTHEIHSVATDGSSSSSDSSQGPGNFILKKLSCLIAAEEPLPRDPSDTLKPNQPWVGSGSISGFDVTISLSELQMMLSVADLSGVSSKETTASLQERQLRTNNESLRKSEEMVPDGSIIAIQDVDQHMYIVAEGAERNYHLAGAMHYSLAGETALFRVKYHYQRIWKSSYLWFSLTSLCAKNESGEPLQLNCNPRSNFVELSSAANSGSTHWRSLPCKSTGFEDDNELESLNNVERNLLYMINKKNNCAIAFVEGALEFVSQPGNPFKWKVFNEFPMARDPLLLDNISVKESNTGAQDVSPFINITIDKISLTICHELSDSTEKFPLLQMSMAVPECIIQIMHAKTRVMTRLVYELYSFDAQRNLWSTLLHPVEVSIFWRSRFHSDGSGTVLPGMPVHLYARVKEFRVTIIELSLDILLFVIGKLNLAGPYAIQSSVILANCCKVENQSDLFLLCQFSDKQYATIARKQSTTVFLRNLALDQPPEASIVSIQLAGQGDFLTLPIKFSLLKAGTFAWRTRIGSKNDSKTFPGPFVIVEISWKAEDGLSIVVSPLLRIHNKTDFPIEIRFQRPENQGNDHASVVLKGGDTIDDSTAAFDAIKTSGGSKKTLVSLSVGNIIFSFRPKISVDSVGWSDELKGGKAAHLSGLFDKLSYHVKKAFPIESEKSSFSTARTLLKSKEGEVNDMHFLIHNTRRDVPILQSERRGSSVTLLEQKEIYILPTVQISNLLQSEIHVLLTDKDRYFPQDGEDMSKQATISCGSSVNLYANPEAMFFTVTLTAFGVRCKPVNCGDWAKMLVKKKKDNRNLDLELNFGDGKYFGCLRLSCGHRGILEAAIFTPYTLKNNTDFGIFCLAPNRDPLSRNESEELCSQGYSQLGAMLPPKSAISWFFRTNKVSLKLLDDKATEKTLLDLDAVSGLTEINLKVEEVVGLKYITKLGVSLHSSLGKVSPSQIVSLSPRYVLLNESDEVITFRQCNLEDDMEGMTVVNSKQSKALRFCNRTSKKRETTIFENFIRKHRNASDDSLLFIQFRPNDAGLGWSGPVCVASMGRFFLKFRRSIDHETASEENAKEFAVVIVSEENSSLVLHFQKPPDMNLPYRIENCLRDASITYYQKGSTELETLGSAKQVYYVWDDLSLTHKLVIQISDLHLLREVNLDKVRAWKPFYKVGQHRALGYNFPLERNKAKLTSSSHSNEMEMVNVGYEVYADGLTRVLRICERNDSRKLDKVFYPGAKITVRVSRFAINLSERTKQEEDSDRSLVYTPIIVMRLSNISLDSILTDQQKLNQIKVQSLSVDQKWVGAPFAAMLRRHQTGFSDTYDSMLRVVLILLPSTSNIRQIKYSSIVLQPVDLNLDEETLMRIVPFYRRSLSDPNTPSQQYYFDHFEIHPVKIIASFLPGDSYSSYNTAQETLRSLLHSVIKVPEIKNKTVELNGVLVTHALITIRELSIKCAQHYSWYVMRAIYIAKGSPLLPPAFASIFDDSASSSLDVFFDPSTGLVKLPGLTLGTFKLLSKCIDGKGFSGTKRYLGDLGKTLKTAGSNVLFVAVTEVSDSVLRGAETSGVNGVLSGFQQGILKLAMEPSVLGSAFTEGGPDRKIKLDRNPGIDELYIEGYLQAMLDTMYKHEYLRVRVIDDQVVLKNLPPNSVLIDEIMDLVKGFLVSKGLLKGETSSSYSLRHLPGQNEWRIGPTVLTLCEHLFVNFAIGWLRRHAGDLTSKIKWENTFFKDGVQKAIVPGSPPKQQSKLSVLKWGIGRFVFAGIVAYIDGRLCRSIPNPVARRIVSGFVLSFLDRTDDN</sequence>
<dbReference type="GO" id="GO:0045053">
    <property type="term" value="P:protein retention in Golgi apparatus"/>
    <property type="evidence" value="ECO:0007669"/>
    <property type="project" value="TreeGrafter"/>
</dbReference>
<dbReference type="InterPro" id="IPR009543">
    <property type="entry name" value="VPS13_VAB"/>
</dbReference>
<dbReference type="EMBL" id="PKPP01001643">
    <property type="protein sequence ID" value="PWA81016.1"/>
    <property type="molecule type" value="Genomic_DNA"/>
</dbReference>
<dbReference type="STRING" id="35608.A0A2U1P5H6"/>
<keyword evidence="4" id="KW-1185">Reference proteome</keyword>
<evidence type="ECO:0000313" key="3">
    <source>
        <dbReference type="EMBL" id="PWA81016.1"/>
    </source>
</evidence>
<evidence type="ECO:0000313" key="4">
    <source>
        <dbReference type="Proteomes" id="UP000245207"/>
    </source>
</evidence>
<organism evidence="3 4">
    <name type="scientific">Artemisia annua</name>
    <name type="common">Sweet wormwood</name>
    <dbReference type="NCBI Taxonomy" id="35608"/>
    <lineage>
        <taxon>Eukaryota</taxon>
        <taxon>Viridiplantae</taxon>
        <taxon>Streptophyta</taxon>
        <taxon>Embryophyta</taxon>
        <taxon>Tracheophyta</taxon>
        <taxon>Spermatophyta</taxon>
        <taxon>Magnoliopsida</taxon>
        <taxon>eudicotyledons</taxon>
        <taxon>Gunneridae</taxon>
        <taxon>Pentapetalae</taxon>
        <taxon>asterids</taxon>
        <taxon>campanulids</taxon>
        <taxon>Asterales</taxon>
        <taxon>Asteraceae</taxon>
        <taxon>Asteroideae</taxon>
        <taxon>Anthemideae</taxon>
        <taxon>Artemisiinae</taxon>
        <taxon>Artemisia</taxon>
    </lineage>
</organism>
<dbReference type="InterPro" id="IPR026847">
    <property type="entry name" value="VPS13"/>
</dbReference>
<feature type="compositionally biased region" description="Polar residues" evidence="1">
    <location>
        <begin position="1045"/>
        <end position="1060"/>
    </location>
</feature>
<reference evidence="3 4" key="1">
    <citation type="journal article" date="2018" name="Mol. Plant">
        <title>The genome of Artemisia annua provides insight into the evolution of Asteraceae family and artemisinin biosynthesis.</title>
        <authorList>
            <person name="Shen Q."/>
            <person name="Zhang L."/>
            <person name="Liao Z."/>
            <person name="Wang S."/>
            <person name="Yan T."/>
            <person name="Shi P."/>
            <person name="Liu M."/>
            <person name="Fu X."/>
            <person name="Pan Q."/>
            <person name="Wang Y."/>
            <person name="Lv Z."/>
            <person name="Lu X."/>
            <person name="Zhang F."/>
            <person name="Jiang W."/>
            <person name="Ma Y."/>
            <person name="Chen M."/>
            <person name="Hao X."/>
            <person name="Li L."/>
            <person name="Tang Y."/>
            <person name="Lv G."/>
            <person name="Zhou Y."/>
            <person name="Sun X."/>
            <person name="Brodelius P.E."/>
            <person name="Rose J.K.C."/>
            <person name="Tang K."/>
        </authorList>
    </citation>
    <scope>NUCLEOTIDE SEQUENCE [LARGE SCALE GENOMIC DNA]</scope>
    <source>
        <strain evidence="4">cv. Huhao1</strain>
        <tissue evidence="3">Leaf</tissue>
    </source>
</reference>
<evidence type="ECO:0000256" key="1">
    <source>
        <dbReference type="SAM" id="MobiDB-lite"/>
    </source>
</evidence>
<evidence type="ECO:0000259" key="2">
    <source>
        <dbReference type="Pfam" id="PF25036"/>
    </source>
</evidence>
<dbReference type="OrthoDB" id="428159at2759"/>
<comment type="caution">
    <text evidence="3">The sequence shown here is derived from an EMBL/GenBank/DDBJ whole genome shotgun (WGS) entry which is preliminary data.</text>
</comment>
<proteinExistence type="predicted"/>
<dbReference type="GO" id="GO:0006623">
    <property type="term" value="P:protein targeting to vacuole"/>
    <property type="evidence" value="ECO:0007669"/>
    <property type="project" value="TreeGrafter"/>
</dbReference>
<name>A0A2U1P5H6_ARTAN</name>
<accession>A0A2U1P5H6</accession>
<gene>
    <name evidence="3" type="ORF">CTI12_AA190870</name>
</gene>
<protein>
    <recommendedName>
        <fullName evidence="2">Vacuolar protein sorting-associated protein 13 VPS13 adaptor binding domain-containing protein</fullName>
    </recommendedName>
</protein>
<dbReference type="Proteomes" id="UP000245207">
    <property type="component" value="Unassembled WGS sequence"/>
</dbReference>
<feature type="region of interest" description="Disordered" evidence="1">
    <location>
        <begin position="1045"/>
        <end position="1069"/>
    </location>
</feature>
<dbReference type="PANTHER" id="PTHR16166">
    <property type="entry name" value="VACUOLAR PROTEIN SORTING-ASSOCIATED PROTEIN VPS13"/>
    <property type="match status" value="1"/>
</dbReference>
<dbReference type="PANTHER" id="PTHR16166:SF130">
    <property type="entry name" value="PROTEIN SORTING-ASSOCIATED PROTEIN, PUTATIVE (DUF1162)-RELATED"/>
    <property type="match status" value="1"/>
</dbReference>